<evidence type="ECO:0000256" key="3">
    <source>
        <dbReference type="PROSITE-ProRule" id="PRU00023"/>
    </source>
</evidence>
<keyword evidence="5" id="KW-1185">Reference proteome</keyword>
<proteinExistence type="predicted"/>
<protein>
    <submittedName>
        <fullName evidence="4">Uncharacterized protein</fullName>
    </submittedName>
</protein>
<dbReference type="PROSITE" id="PS50297">
    <property type="entry name" value="ANK_REP_REGION"/>
    <property type="match status" value="2"/>
</dbReference>
<dbReference type="InterPro" id="IPR036770">
    <property type="entry name" value="Ankyrin_rpt-contain_sf"/>
</dbReference>
<dbReference type="Proteomes" id="UP000225740">
    <property type="component" value="Unassembled WGS sequence"/>
</dbReference>
<sequence>MARANWTSMAFEKSIHDACCDGDLDWVRQCILDDPTSVDTDDQYNWRPIFHAGLHRRLEIVQLLIESGADVAAHNGDVLHYAGEVPDNKAIVELLVIHGALEAYARPTGDRSRQLLSALFIGHEARVRSLLALHPDLANRLDGRGDHPIHHAARNGDTDLVALLIAHTADVHARNQRGHTVLYCAAGHGHLDTVSLLLQSGADPRVQFTDDGKTILEWLQQYPDDSRFAGVAELLQAFMSE</sequence>
<name>A0A2G1W5M4_9BACT</name>
<dbReference type="PROSITE" id="PS50088">
    <property type="entry name" value="ANK_REPEAT"/>
    <property type="match status" value="2"/>
</dbReference>
<feature type="repeat" description="ANK" evidence="3">
    <location>
        <begin position="144"/>
        <end position="176"/>
    </location>
</feature>
<dbReference type="PANTHER" id="PTHR24171">
    <property type="entry name" value="ANKYRIN REPEAT DOMAIN-CONTAINING PROTEIN 39-RELATED"/>
    <property type="match status" value="1"/>
</dbReference>
<dbReference type="AlphaFoldDB" id="A0A2G1W5M4"/>
<evidence type="ECO:0000313" key="5">
    <source>
        <dbReference type="Proteomes" id="UP000225740"/>
    </source>
</evidence>
<feature type="repeat" description="ANK" evidence="3">
    <location>
        <begin position="177"/>
        <end position="209"/>
    </location>
</feature>
<keyword evidence="1" id="KW-0677">Repeat</keyword>
<evidence type="ECO:0000256" key="1">
    <source>
        <dbReference type="ARBA" id="ARBA00022737"/>
    </source>
</evidence>
<evidence type="ECO:0000256" key="2">
    <source>
        <dbReference type="ARBA" id="ARBA00023043"/>
    </source>
</evidence>
<gene>
    <name evidence="4" type="ORF">CEE69_14990</name>
</gene>
<organism evidence="4 5">
    <name type="scientific">Rhodopirellula bahusiensis</name>
    <dbReference type="NCBI Taxonomy" id="2014065"/>
    <lineage>
        <taxon>Bacteria</taxon>
        <taxon>Pseudomonadati</taxon>
        <taxon>Planctomycetota</taxon>
        <taxon>Planctomycetia</taxon>
        <taxon>Pirellulales</taxon>
        <taxon>Pirellulaceae</taxon>
        <taxon>Rhodopirellula</taxon>
    </lineage>
</organism>
<dbReference type="Pfam" id="PF12796">
    <property type="entry name" value="Ank_2"/>
    <property type="match status" value="2"/>
</dbReference>
<dbReference type="SUPFAM" id="SSF48403">
    <property type="entry name" value="Ankyrin repeat"/>
    <property type="match status" value="1"/>
</dbReference>
<dbReference type="EMBL" id="NIZW01000011">
    <property type="protein sequence ID" value="PHQ34326.1"/>
    <property type="molecule type" value="Genomic_DNA"/>
</dbReference>
<comment type="caution">
    <text evidence="4">The sequence shown here is derived from an EMBL/GenBank/DDBJ whole genome shotgun (WGS) entry which is preliminary data.</text>
</comment>
<reference evidence="4 5" key="1">
    <citation type="submission" date="2017-06" db="EMBL/GenBank/DDBJ databases">
        <title>Description of Rhodopirellula bahusiensis sp. nov.</title>
        <authorList>
            <person name="Kizina J."/>
            <person name="Harder J."/>
        </authorList>
    </citation>
    <scope>NUCLEOTIDE SEQUENCE [LARGE SCALE GENOMIC DNA]</scope>
    <source>
        <strain evidence="4 5">SWK21</strain>
    </source>
</reference>
<keyword evidence="2 3" id="KW-0040">ANK repeat</keyword>
<evidence type="ECO:0000313" key="4">
    <source>
        <dbReference type="EMBL" id="PHQ34326.1"/>
    </source>
</evidence>
<dbReference type="InterPro" id="IPR002110">
    <property type="entry name" value="Ankyrin_rpt"/>
</dbReference>
<dbReference type="Gene3D" id="1.25.40.20">
    <property type="entry name" value="Ankyrin repeat-containing domain"/>
    <property type="match status" value="2"/>
</dbReference>
<accession>A0A2G1W5M4</accession>
<dbReference type="SMART" id="SM00248">
    <property type="entry name" value="ANK"/>
    <property type="match status" value="4"/>
</dbReference>
<dbReference type="PANTHER" id="PTHR24171:SF9">
    <property type="entry name" value="ANKYRIN REPEAT DOMAIN-CONTAINING PROTEIN 39"/>
    <property type="match status" value="1"/>
</dbReference>